<dbReference type="PROSITE" id="PS50005">
    <property type="entry name" value="TPR"/>
    <property type="match status" value="1"/>
</dbReference>
<evidence type="ECO:0000256" key="2">
    <source>
        <dbReference type="SAM" id="Phobius"/>
    </source>
</evidence>
<feature type="transmembrane region" description="Helical" evidence="2">
    <location>
        <begin position="28"/>
        <end position="47"/>
    </location>
</feature>
<keyword evidence="2" id="KW-0472">Membrane</keyword>
<sequence>MYRVYNYLKQKSSAAVRRFKKTSKRRRVTYLLLAVGIAFSFTVLAIFQAEVNKTAAKEFLLAASYYQEAQNAEEKEEKLEKFQEARLLYESIRSKFWVKDKRRALFYLGSCLYSLGEYEEARKVLQKFESRYRNDYFAPWAKIKLASIYEQLQEYEKAVETYENIPERYPESSLVSQALLGVARCQKLQGKRSEAQKSWEELISRYPLSEEKKIAEAMIQRLKVEE</sequence>
<keyword evidence="2" id="KW-1133">Transmembrane helix</keyword>
<protein>
    <submittedName>
        <fullName evidence="3">Tetratricopeptide repeat protein</fullName>
    </submittedName>
</protein>
<dbReference type="Pfam" id="PF13432">
    <property type="entry name" value="TPR_16"/>
    <property type="match status" value="1"/>
</dbReference>
<dbReference type="InterPro" id="IPR011990">
    <property type="entry name" value="TPR-like_helical_dom_sf"/>
</dbReference>
<evidence type="ECO:0000313" key="4">
    <source>
        <dbReference type="Proteomes" id="UP000316360"/>
    </source>
</evidence>
<reference evidence="3 4" key="1">
    <citation type="submission" date="2019-03" db="EMBL/GenBank/DDBJ databases">
        <title>Metabolic potential of uncultured bacteria and archaea associated with petroleum seepage in deep-sea sediments.</title>
        <authorList>
            <person name="Dong X."/>
            <person name="Hubert C."/>
        </authorList>
    </citation>
    <scope>NUCLEOTIDE SEQUENCE [LARGE SCALE GENOMIC DNA]</scope>
    <source>
        <strain evidence="3">E44_bin7</strain>
    </source>
</reference>
<evidence type="ECO:0000313" key="3">
    <source>
        <dbReference type="EMBL" id="TET12124.1"/>
    </source>
</evidence>
<keyword evidence="1" id="KW-0802">TPR repeat</keyword>
<dbReference type="EMBL" id="SOKJ01000107">
    <property type="protein sequence ID" value="TET12124.1"/>
    <property type="molecule type" value="Genomic_DNA"/>
</dbReference>
<dbReference type="InterPro" id="IPR019734">
    <property type="entry name" value="TPR_rpt"/>
</dbReference>
<dbReference type="SUPFAM" id="SSF48452">
    <property type="entry name" value="TPR-like"/>
    <property type="match status" value="1"/>
</dbReference>
<accession>A0A523S256</accession>
<dbReference type="SMART" id="SM00028">
    <property type="entry name" value="TPR"/>
    <property type="match status" value="3"/>
</dbReference>
<dbReference type="Gene3D" id="1.25.40.10">
    <property type="entry name" value="Tetratricopeptide repeat domain"/>
    <property type="match status" value="1"/>
</dbReference>
<comment type="caution">
    <text evidence="3">The sequence shown here is derived from an EMBL/GenBank/DDBJ whole genome shotgun (WGS) entry which is preliminary data.</text>
</comment>
<evidence type="ECO:0000256" key="1">
    <source>
        <dbReference type="PROSITE-ProRule" id="PRU00339"/>
    </source>
</evidence>
<proteinExistence type="predicted"/>
<dbReference type="AlphaFoldDB" id="A0A523S256"/>
<gene>
    <name evidence="3" type="ORF">E3J84_02025</name>
</gene>
<name>A0A523S256_UNCAE</name>
<dbReference type="Pfam" id="PF13174">
    <property type="entry name" value="TPR_6"/>
    <property type="match status" value="2"/>
</dbReference>
<dbReference type="Proteomes" id="UP000316360">
    <property type="component" value="Unassembled WGS sequence"/>
</dbReference>
<keyword evidence="2" id="KW-0812">Transmembrane</keyword>
<organism evidence="3 4">
    <name type="scientific">Aerophobetes bacterium</name>
    <dbReference type="NCBI Taxonomy" id="2030807"/>
    <lineage>
        <taxon>Bacteria</taxon>
        <taxon>Candidatus Aerophobota</taxon>
    </lineage>
</organism>
<feature type="repeat" description="TPR" evidence="1">
    <location>
        <begin position="139"/>
        <end position="172"/>
    </location>
</feature>